<dbReference type="Pfam" id="PF19769">
    <property type="entry name" value="CPxCG_zf"/>
    <property type="match status" value="1"/>
</dbReference>
<protein>
    <recommendedName>
        <fullName evidence="2">Archaeal Zn-finger protein</fullName>
    </recommendedName>
</protein>
<comment type="caution">
    <text evidence="1">The sequence shown here is derived from an EMBL/GenBank/DDBJ whole genome shotgun (WGS) entry which is preliminary data.</text>
</comment>
<dbReference type="PIRSF" id="PIRSF015877">
    <property type="entry name" value="UCP015877"/>
    <property type="match status" value="1"/>
</dbReference>
<organism evidence="1">
    <name type="scientific">Archaeoglobus fulgidus</name>
    <dbReference type="NCBI Taxonomy" id="2234"/>
    <lineage>
        <taxon>Archaea</taxon>
        <taxon>Methanobacteriati</taxon>
        <taxon>Methanobacteriota</taxon>
        <taxon>Archaeoglobi</taxon>
        <taxon>Archaeoglobales</taxon>
        <taxon>Archaeoglobaceae</taxon>
        <taxon>Archaeoglobus</taxon>
    </lineage>
</organism>
<dbReference type="PANTHER" id="PTHR42195">
    <property type="entry name" value="UCP015877 FAMILY PROTEIN"/>
    <property type="match status" value="1"/>
</dbReference>
<accession>A0A7J2TJI3</accession>
<sequence length="185" mass="21081">MELYCDGCKDVTRHEVVKPNLYRCSICGTHTHFSPPKEVEIKAIFSSGEKTEIGKIKVPENEEMAKGSEIIVDFEDGSRLGRITAIQLKDGRMVEFSRAKDVYSVWLRNVGEVLVKFSLHKRAVTTPYKMLFDGETEFRVGELINIEGKKYRIHRIKLLDGGLLKREGEAALAKDIKRIYATYTP</sequence>
<dbReference type="AlphaFoldDB" id="A0A7J2TJI3"/>
<dbReference type="PANTHER" id="PTHR42195:SF1">
    <property type="entry name" value="ZINC FINGER PROTEIN"/>
    <property type="match status" value="1"/>
</dbReference>
<proteinExistence type="predicted"/>
<dbReference type="EMBL" id="DSLA01000055">
    <property type="protein sequence ID" value="HEH35192.1"/>
    <property type="molecule type" value="Genomic_DNA"/>
</dbReference>
<evidence type="ECO:0008006" key="2">
    <source>
        <dbReference type="Google" id="ProtNLM"/>
    </source>
</evidence>
<gene>
    <name evidence="1" type="ORF">ENP88_03365</name>
</gene>
<evidence type="ECO:0000313" key="1">
    <source>
        <dbReference type="EMBL" id="HEH35192.1"/>
    </source>
</evidence>
<dbReference type="InterPro" id="IPR012041">
    <property type="entry name" value="Znf_CPxCG-like"/>
</dbReference>
<reference evidence="1" key="1">
    <citation type="journal article" date="2020" name="mSystems">
        <title>Genome- and Community-Level Interaction Insights into Carbon Utilization and Element Cycling Functions of Hydrothermarchaeota in Hydrothermal Sediment.</title>
        <authorList>
            <person name="Zhou Z."/>
            <person name="Liu Y."/>
            <person name="Xu W."/>
            <person name="Pan J."/>
            <person name="Luo Z.H."/>
            <person name="Li M."/>
        </authorList>
    </citation>
    <scope>NUCLEOTIDE SEQUENCE [LARGE SCALE GENOMIC DNA]</scope>
    <source>
        <strain evidence="1">SpSt-26</strain>
    </source>
</reference>
<name>A0A7J2TJI3_ARCFL</name>